<feature type="transmembrane region" description="Helical" evidence="1">
    <location>
        <begin position="104"/>
        <end position="130"/>
    </location>
</feature>
<dbReference type="HAMAP" id="MF_02088">
    <property type="entry name" value="Q_prec_transport"/>
    <property type="match status" value="1"/>
</dbReference>
<keyword evidence="1" id="KW-0472">Membrane</keyword>
<feature type="transmembrane region" description="Helical" evidence="1">
    <location>
        <begin position="215"/>
        <end position="241"/>
    </location>
</feature>
<comment type="subcellular location">
    <subcellularLocation>
        <location evidence="1">Cell inner membrane</location>
        <topology evidence="1">Multi-pass membrane protein</topology>
    </subcellularLocation>
</comment>
<dbReference type="RefSeq" id="WP_149590733.1">
    <property type="nucleotide sequence ID" value="NZ_AP019531.1"/>
</dbReference>
<keyword evidence="1" id="KW-1003">Cell membrane</keyword>
<evidence type="ECO:0000313" key="3">
    <source>
        <dbReference type="Proteomes" id="UP000324392"/>
    </source>
</evidence>
<feature type="transmembrane region" description="Helical" evidence="1">
    <location>
        <begin position="247"/>
        <end position="270"/>
    </location>
</feature>
<dbReference type="Pfam" id="PF02592">
    <property type="entry name" value="Vut_1"/>
    <property type="match status" value="1"/>
</dbReference>
<reference evidence="2 3" key="1">
    <citation type="submission" date="2019-03" db="EMBL/GenBank/DDBJ databases">
        <title>The genome sequence of Candidatus Serratia symbiotica strain IS.</title>
        <authorList>
            <person name="Nikoh N."/>
            <person name="Koga R."/>
            <person name="Oshima K."/>
            <person name="Hattori M."/>
            <person name="Fukatsu T."/>
        </authorList>
    </citation>
    <scope>NUCLEOTIDE SEQUENCE [LARGE SCALE GENOMIC DNA]</scope>
    <source>
        <strain evidence="2 3">IS</strain>
    </source>
</reference>
<dbReference type="AlphaFoldDB" id="A0A455VGP0"/>
<proteinExistence type="inferred from homology"/>
<name>A0A455VGP0_9GAMM</name>
<keyword evidence="1" id="KW-0813">Transport</keyword>
<organism evidence="2 3">
    <name type="scientific">Serratia symbiotica</name>
    <dbReference type="NCBI Taxonomy" id="138074"/>
    <lineage>
        <taxon>Bacteria</taxon>
        <taxon>Pseudomonadati</taxon>
        <taxon>Pseudomonadota</taxon>
        <taxon>Gammaproteobacteria</taxon>
        <taxon>Enterobacterales</taxon>
        <taxon>Yersiniaceae</taxon>
        <taxon>Serratia</taxon>
    </lineage>
</organism>
<feature type="transmembrane region" description="Helical" evidence="1">
    <location>
        <begin position="79"/>
        <end position="98"/>
    </location>
</feature>
<dbReference type="PANTHER" id="PTHR34300">
    <property type="entry name" value="QUEUOSINE PRECURSOR TRANSPORTER-RELATED"/>
    <property type="match status" value="1"/>
</dbReference>
<keyword evidence="1" id="KW-0997">Cell inner membrane</keyword>
<dbReference type="PANTHER" id="PTHR34300:SF2">
    <property type="entry name" value="QUEUOSINE PRECURSOR TRANSPORTER-RELATED"/>
    <property type="match status" value="1"/>
</dbReference>
<feature type="transmembrane region" description="Helical" evidence="1">
    <location>
        <begin position="184"/>
        <end position="203"/>
    </location>
</feature>
<dbReference type="EMBL" id="AP019531">
    <property type="protein sequence ID" value="BBI92132.1"/>
    <property type="molecule type" value="Genomic_DNA"/>
</dbReference>
<evidence type="ECO:0000313" key="2">
    <source>
        <dbReference type="EMBL" id="BBI92132.1"/>
    </source>
</evidence>
<evidence type="ECO:0000256" key="1">
    <source>
        <dbReference type="HAMAP-Rule" id="MF_02088"/>
    </source>
</evidence>
<accession>A0A455VGP0</accession>
<sequence length="282" mass="32425">MEYNERFKLLGFDPVTNRIKIMIKNTGRIMSANFYDIRNTDVMDDLSRDEVEAIYRKAYSSGQQVDTQYDITSRPERQWILYSLFCLIITVCYIFSNISAVKPVFFSGLGVLVTPGVFVYPLTFLIVDLLNEFYGFKLARRAIYMCVCSNALLLLLLSLSLPVLPEWIFNSSYKNLVTQFQSAFIASTLAFFCSELANSYTLIKIKKLTKSKYLYVRLISSTFVASVLDSIIFCFIAFYGVMEQSQIIQIICVQIAVKLIYALINVFPAYGARYLFNRYLAE</sequence>
<dbReference type="Proteomes" id="UP000324392">
    <property type="component" value="Chromosome"/>
</dbReference>
<dbReference type="GO" id="GO:0005886">
    <property type="term" value="C:plasma membrane"/>
    <property type="evidence" value="ECO:0007669"/>
    <property type="project" value="UniProtKB-SubCell"/>
</dbReference>
<protein>
    <recommendedName>
        <fullName evidence="1">Probable queuosine precursor transporter</fullName>
        <shortName evidence="1">Q precursor transporter</shortName>
    </recommendedName>
</protein>
<keyword evidence="1" id="KW-0812">Transmembrane</keyword>
<comment type="similarity">
    <text evidence="1">Belongs to the vitamin uptake transporter (VUT/ECF) (TC 2.A.88) family. Q precursor transporter subfamily.</text>
</comment>
<keyword evidence="1" id="KW-1133">Transmembrane helix</keyword>
<dbReference type="InterPro" id="IPR003744">
    <property type="entry name" value="YhhQ"/>
</dbReference>
<dbReference type="NCBIfam" id="TIGR00697">
    <property type="entry name" value="queuosine precursor transporter"/>
    <property type="match status" value="1"/>
</dbReference>
<comment type="function">
    <text evidence="1">Involved in the import of queuosine (Q) precursors, required for Q precursor salvage.</text>
</comment>
<feature type="transmembrane region" description="Helical" evidence="1">
    <location>
        <begin position="142"/>
        <end position="164"/>
    </location>
</feature>
<gene>
    <name evidence="2" type="ORF">SSYIS1_17060</name>
</gene>
<dbReference type="GO" id="GO:0022857">
    <property type="term" value="F:transmembrane transporter activity"/>
    <property type="evidence" value="ECO:0007669"/>
    <property type="project" value="UniProtKB-UniRule"/>
</dbReference>